<evidence type="ECO:0000313" key="3">
    <source>
        <dbReference type="Proteomes" id="UP001187192"/>
    </source>
</evidence>
<keyword evidence="3" id="KW-1185">Reference proteome</keyword>
<feature type="region of interest" description="Disordered" evidence="1">
    <location>
        <begin position="1"/>
        <end position="66"/>
    </location>
</feature>
<gene>
    <name evidence="2" type="ORF">TIFTF001_021863</name>
</gene>
<protein>
    <submittedName>
        <fullName evidence="2">Uncharacterized protein</fullName>
    </submittedName>
</protein>
<accession>A0AA88AGQ1</accession>
<comment type="caution">
    <text evidence="2">The sequence shown here is derived from an EMBL/GenBank/DDBJ whole genome shotgun (WGS) entry which is preliminary data.</text>
</comment>
<reference evidence="2" key="1">
    <citation type="submission" date="2023-07" db="EMBL/GenBank/DDBJ databases">
        <title>draft genome sequence of fig (Ficus carica).</title>
        <authorList>
            <person name="Takahashi T."/>
            <person name="Nishimura K."/>
        </authorList>
    </citation>
    <scope>NUCLEOTIDE SEQUENCE</scope>
</reference>
<name>A0AA88AGQ1_FICCA</name>
<dbReference type="AlphaFoldDB" id="A0AA88AGQ1"/>
<organism evidence="2 3">
    <name type="scientific">Ficus carica</name>
    <name type="common">Common fig</name>
    <dbReference type="NCBI Taxonomy" id="3494"/>
    <lineage>
        <taxon>Eukaryota</taxon>
        <taxon>Viridiplantae</taxon>
        <taxon>Streptophyta</taxon>
        <taxon>Embryophyta</taxon>
        <taxon>Tracheophyta</taxon>
        <taxon>Spermatophyta</taxon>
        <taxon>Magnoliopsida</taxon>
        <taxon>eudicotyledons</taxon>
        <taxon>Gunneridae</taxon>
        <taxon>Pentapetalae</taxon>
        <taxon>rosids</taxon>
        <taxon>fabids</taxon>
        <taxon>Rosales</taxon>
        <taxon>Moraceae</taxon>
        <taxon>Ficeae</taxon>
        <taxon>Ficus</taxon>
    </lineage>
</organism>
<evidence type="ECO:0000313" key="2">
    <source>
        <dbReference type="EMBL" id="GMN52727.1"/>
    </source>
</evidence>
<dbReference type="EMBL" id="BTGU01000043">
    <property type="protein sequence ID" value="GMN52727.1"/>
    <property type="molecule type" value="Genomic_DNA"/>
</dbReference>
<dbReference type="Proteomes" id="UP001187192">
    <property type="component" value="Unassembled WGS sequence"/>
</dbReference>
<proteinExistence type="predicted"/>
<evidence type="ECO:0000256" key="1">
    <source>
        <dbReference type="SAM" id="MobiDB-lite"/>
    </source>
</evidence>
<sequence>MADQWQRGPKHPNDQKRAAWMQRKFGKGNDGNKTLPRGQGSNSMSRGSVDPLAVKPKRIRDEHPSSTDHFTKARTLSLVVFLTFSDNAAAWCYSLHMDNKVAGLVTDFKKWKDAEKVRKYVVADYKIALEFEARLFSEYKNDMRDIKPSFTLANPNLTGLDWFFMPKISWETQVGDGDGTVVDYYEKGEVVEDVWVAKELEVILEPGVIEQDDA</sequence>